<reference evidence="1 2" key="1">
    <citation type="submission" date="2023-04" db="EMBL/GenBank/DDBJ databases">
        <title>Genome of Basidiobolus ranarum AG-B5.</title>
        <authorList>
            <person name="Stajich J.E."/>
            <person name="Carter-House D."/>
            <person name="Gryganskyi A."/>
        </authorList>
    </citation>
    <scope>NUCLEOTIDE SEQUENCE [LARGE SCALE GENOMIC DNA]</scope>
    <source>
        <strain evidence="1 2">AG-B5</strain>
    </source>
</reference>
<protein>
    <submittedName>
        <fullName evidence="1">Uncharacterized protein</fullName>
    </submittedName>
</protein>
<evidence type="ECO:0000313" key="2">
    <source>
        <dbReference type="Proteomes" id="UP001479436"/>
    </source>
</evidence>
<proteinExistence type="predicted"/>
<accession>A0ABR2WJI0</accession>
<evidence type="ECO:0000313" key="1">
    <source>
        <dbReference type="EMBL" id="KAK9761611.1"/>
    </source>
</evidence>
<comment type="caution">
    <text evidence="1">The sequence shown here is derived from an EMBL/GenBank/DDBJ whole genome shotgun (WGS) entry which is preliminary data.</text>
</comment>
<sequence length="196" mass="22103">MFDSEERGFKITANVFGNCTRAEVIYNARSENSIISASLRPFYPVTVKQMMDTMLSSTLQADLSLSVWDITLNMAAMGIYIEKKDETNTYGLDRFGVQLGTTSKLDMQGSPKTYGFKLVDLMVSYRRGKALDSFVLLPNSHDHTSLVLTDSDKKKVKRDEFSHLIKSITNATQNGVIQNWDNNEVYPEKLLLLLLA</sequence>
<dbReference type="Proteomes" id="UP001479436">
    <property type="component" value="Unassembled WGS sequence"/>
</dbReference>
<name>A0ABR2WJI0_9FUNG</name>
<gene>
    <name evidence="1" type="ORF">K7432_013362</name>
</gene>
<dbReference type="EMBL" id="JASJQH010001305">
    <property type="protein sequence ID" value="KAK9761611.1"/>
    <property type="molecule type" value="Genomic_DNA"/>
</dbReference>
<keyword evidence="2" id="KW-1185">Reference proteome</keyword>
<organism evidence="1 2">
    <name type="scientific">Basidiobolus ranarum</name>
    <dbReference type="NCBI Taxonomy" id="34480"/>
    <lineage>
        <taxon>Eukaryota</taxon>
        <taxon>Fungi</taxon>
        <taxon>Fungi incertae sedis</taxon>
        <taxon>Zoopagomycota</taxon>
        <taxon>Entomophthoromycotina</taxon>
        <taxon>Basidiobolomycetes</taxon>
        <taxon>Basidiobolales</taxon>
        <taxon>Basidiobolaceae</taxon>
        <taxon>Basidiobolus</taxon>
    </lineage>
</organism>